<name>A0A7X9WS85_9SPHN</name>
<comment type="caution">
    <text evidence="1">The sequence shown here is derived from an EMBL/GenBank/DDBJ whole genome shotgun (WGS) entry which is preliminary data.</text>
</comment>
<dbReference type="AlphaFoldDB" id="A0A7X9WS85"/>
<dbReference type="Proteomes" id="UP000519023">
    <property type="component" value="Unassembled WGS sequence"/>
</dbReference>
<protein>
    <submittedName>
        <fullName evidence="1">Uncharacterized protein</fullName>
    </submittedName>
</protein>
<organism evidence="1 2">
    <name type="scientific">Sphingobium psychrophilum</name>
    <dbReference type="NCBI Taxonomy" id="2728834"/>
    <lineage>
        <taxon>Bacteria</taxon>
        <taxon>Pseudomonadati</taxon>
        <taxon>Pseudomonadota</taxon>
        <taxon>Alphaproteobacteria</taxon>
        <taxon>Sphingomonadales</taxon>
        <taxon>Sphingomonadaceae</taxon>
        <taxon>Sphingobium</taxon>
    </lineage>
</organism>
<dbReference type="RefSeq" id="WP_169570782.1">
    <property type="nucleotide sequence ID" value="NZ_JABBFV010000001.1"/>
</dbReference>
<evidence type="ECO:0000313" key="1">
    <source>
        <dbReference type="EMBL" id="NML08914.1"/>
    </source>
</evidence>
<evidence type="ECO:0000313" key="2">
    <source>
        <dbReference type="Proteomes" id="UP000519023"/>
    </source>
</evidence>
<accession>A0A7X9WS85</accession>
<dbReference type="EMBL" id="JABBFV010000001">
    <property type="protein sequence ID" value="NML08914.1"/>
    <property type="molecule type" value="Genomic_DNA"/>
</dbReference>
<reference evidence="1 2" key="1">
    <citation type="submission" date="2020-04" db="EMBL/GenBank/DDBJ databases">
        <title>Sphingobium sp. AR-3-1 isolated from Arctic soil.</title>
        <authorList>
            <person name="Dahal R.H."/>
            <person name="Chaudhary D.K."/>
        </authorList>
    </citation>
    <scope>NUCLEOTIDE SEQUENCE [LARGE SCALE GENOMIC DNA]</scope>
    <source>
        <strain evidence="1 2">AR-3-1</strain>
    </source>
</reference>
<sequence>MTASPEQLHSAFSYCVDFAKHMLEDSGSFLPFGAALSTSGDVKAVAGWNGEEHPAPAEIYQLLSSALRDEATNKTIAGSAVAVDVNIPAAYDPPLPDGIRVRLEGDGYSRYIYVPYVIKMSGLLRRKREVKLAEPFSVEVPAEVFAVR</sequence>
<keyword evidence="2" id="KW-1185">Reference proteome</keyword>
<gene>
    <name evidence="1" type="ORF">HHL08_01935</name>
</gene>
<proteinExistence type="predicted"/>